<proteinExistence type="predicted"/>
<gene>
    <name evidence="1" type="ORF">THRCLA_21486</name>
</gene>
<accession>A0A1V9ZW06</accession>
<organism evidence="1 2">
    <name type="scientific">Thraustotheca clavata</name>
    <dbReference type="NCBI Taxonomy" id="74557"/>
    <lineage>
        <taxon>Eukaryota</taxon>
        <taxon>Sar</taxon>
        <taxon>Stramenopiles</taxon>
        <taxon>Oomycota</taxon>
        <taxon>Saprolegniomycetes</taxon>
        <taxon>Saprolegniales</taxon>
        <taxon>Achlyaceae</taxon>
        <taxon>Thraustotheca</taxon>
    </lineage>
</organism>
<sequence length="81" mass="8786">MSNDSDVETSVRGGVYHRGNFEYNGEGMIIGFATVRKDSGGEFSPSKRKLRCGNCGCRSHKTVDCAFLTESDKGETTPTSD</sequence>
<evidence type="ECO:0000313" key="1">
    <source>
        <dbReference type="EMBL" id="OQS02195.1"/>
    </source>
</evidence>
<name>A0A1V9ZW06_9STRA</name>
<keyword evidence="2" id="KW-1185">Reference proteome</keyword>
<evidence type="ECO:0000313" key="2">
    <source>
        <dbReference type="Proteomes" id="UP000243217"/>
    </source>
</evidence>
<dbReference type="AlphaFoldDB" id="A0A1V9ZW06"/>
<dbReference type="Proteomes" id="UP000243217">
    <property type="component" value="Unassembled WGS sequence"/>
</dbReference>
<dbReference type="OrthoDB" id="61759at2759"/>
<protein>
    <submittedName>
        <fullName evidence="1">Uncharacterized protein</fullName>
    </submittedName>
</protein>
<reference evidence="1 2" key="1">
    <citation type="journal article" date="2014" name="Genome Biol. Evol.">
        <title>The secreted proteins of Achlya hypogyna and Thraustotheca clavata identify the ancestral oomycete secretome and reveal gene acquisitions by horizontal gene transfer.</title>
        <authorList>
            <person name="Misner I."/>
            <person name="Blouin N."/>
            <person name="Leonard G."/>
            <person name="Richards T.A."/>
            <person name="Lane C.E."/>
        </authorList>
    </citation>
    <scope>NUCLEOTIDE SEQUENCE [LARGE SCALE GENOMIC DNA]</scope>
    <source>
        <strain evidence="1 2">ATCC 34112</strain>
    </source>
</reference>
<dbReference type="EMBL" id="JNBS01001196">
    <property type="protein sequence ID" value="OQS02195.1"/>
    <property type="molecule type" value="Genomic_DNA"/>
</dbReference>
<comment type="caution">
    <text evidence="1">The sequence shown here is derived from an EMBL/GenBank/DDBJ whole genome shotgun (WGS) entry which is preliminary data.</text>
</comment>